<feature type="transmembrane region" description="Helical" evidence="10">
    <location>
        <begin position="141"/>
        <end position="160"/>
    </location>
</feature>
<dbReference type="Pfam" id="PF00005">
    <property type="entry name" value="ABC_tran"/>
    <property type="match status" value="1"/>
</dbReference>
<feature type="transmembrane region" description="Helical" evidence="10">
    <location>
        <begin position="63"/>
        <end position="80"/>
    </location>
</feature>
<dbReference type="InterPro" id="IPR027417">
    <property type="entry name" value="P-loop_NTPase"/>
</dbReference>
<evidence type="ECO:0000256" key="9">
    <source>
        <dbReference type="ARBA" id="ARBA00023136"/>
    </source>
</evidence>
<comment type="caution">
    <text evidence="13">The sequence shown here is derived from an EMBL/GenBank/DDBJ whole genome shotgun (WGS) entry which is preliminary data.</text>
</comment>
<feature type="domain" description="ABC transmembrane type-1" evidence="12">
    <location>
        <begin position="29"/>
        <end position="308"/>
    </location>
</feature>
<dbReference type="InterPro" id="IPR036640">
    <property type="entry name" value="ABC1_TM_sf"/>
</dbReference>
<dbReference type="GO" id="GO:0016887">
    <property type="term" value="F:ATP hydrolysis activity"/>
    <property type="evidence" value="ECO:0007669"/>
    <property type="project" value="InterPro"/>
</dbReference>
<evidence type="ECO:0000256" key="4">
    <source>
        <dbReference type="ARBA" id="ARBA00022519"/>
    </source>
</evidence>
<proteinExistence type="predicted"/>
<comment type="subcellular location">
    <subcellularLocation>
        <location evidence="1">Cell membrane</location>
        <topology evidence="1">Multi-pass membrane protein</topology>
    </subcellularLocation>
</comment>
<dbReference type="Gene3D" id="1.20.1560.10">
    <property type="entry name" value="ABC transporter type 1, transmembrane domain"/>
    <property type="match status" value="1"/>
</dbReference>
<evidence type="ECO:0000259" key="12">
    <source>
        <dbReference type="PROSITE" id="PS50929"/>
    </source>
</evidence>
<feature type="transmembrane region" description="Helical" evidence="10">
    <location>
        <begin position="166"/>
        <end position="185"/>
    </location>
</feature>
<protein>
    <submittedName>
        <fullName evidence="13">Multidrug ABC transporter ATP-binding protein</fullName>
    </submittedName>
</protein>
<evidence type="ECO:0000256" key="10">
    <source>
        <dbReference type="SAM" id="Phobius"/>
    </source>
</evidence>
<evidence type="ECO:0000313" key="14">
    <source>
        <dbReference type="Proteomes" id="UP000658656"/>
    </source>
</evidence>
<dbReference type="GO" id="GO:0005886">
    <property type="term" value="C:plasma membrane"/>
    <property type="evidence" value="ECO:0007669"/>
    <property type="project" value="UniProtKB-SubCell"/>
</dbReference>
<gene>
    <name evidence="13" type="ORF">GCM10017566_32440</name>
</gene>
<reference evidence="13" key="1">
    <citation type="journal article" date="2014" name="Int. J. Syst. Evol. Microbiol.">
        <title>Complete genome sequence of Corynebacterium casei LMG S-19264T (=DSM 44701T), isolated from a smear-ripened cheese.</title>
        <authorList>
            <consortium name="US DOE Joint Genome Institute (JGI-PGF)"/>
            <person name="Walter F."/>
            <person name="Albersmeier A."/>
            <person name="Kalinowski J."/>
            <person name="Ruckert C."/>
        </authorList>
    </citation>
    <scope>NUCLEOTIDE SEQUENCE</scope>
    <source>
        <strain evidence="13">CGMCC 4.7679</strain>
    </source>
</reference>
<reference evidence="13" key="2">
    <citation type="submission" date="2020-09" db="EMBL/GenBank/DDBJ databases">
        <authorList>
            <person name="Sun Q."/>
            <person name="Zhou Y."/>
        </authorList>
    </citation>
    <scope>NUCLEOTIDE SEQUENCE</scope>
    <source>
        <strain evidence="13">CGMCC 4.7679</strain>
    </source>
</reference>
<evidence type="ECO:0000256" key="8">
    <source>
        <dbReference type="ARBA" id="ARBA00022989"/>
    </source>
</evidence>
<dbReference type="PROSITE" id="PS50929">
    <property type="entry name" value="ABC_TM1F"/>
    <property type="match status" value="1"/>
</dbReference>
<dbReference type="PANTHER" id="PTHR43394">
    <property type="entry name" value="ATP-DEPENDENT PERMEASE MDL1, MITOCHONDRIAL"/>
    <property type="match status" value="1"/>
</dbReference>
<dbReference type="InterPro" id="IPR039421">
    <property type="entry name" value="Type_1_exporter"/>
</dbReference>
<evidence type="ECO:0000256" key="3">
    <source>
        <dbReference type="ARBA" id="ARBA00022475"/>
    </source>
</evidence>
<accession>A0A8H9IW81</accession>
<keyword evidence="2" id="KW-0813">Transport</keyword>
<feature type="domain" description="ABC transporter" evidence="11">
    <location>
        <begin position="337"/>
        <end position="567"/>
    </location>
</feature>
<keyword evidence="5 10" id="KW-0812">Transmembrane</keyword>
<dbReference type="PROSITE" id="PS50893">
    <property type="entry name" value="ABC_TRANSPORTER_2"/>
    <property type="match status" value="1"/>
</dbReference>
<evidence type="ECO:0000256" key="1">
    <source>
        <dbReference type="ARBA" id="ARBA00004651"/>
    </source>
</evidence>
<keyword evidence="14" id="KW-1185">Reference proteome</keyword>
<dbReference type="GO" id="GO:0005524">
    <property type="term" value="F:ATP binding"/>
    <property type="evidence" value="ECO:0007669"/>
    <property type="project" value="UniProtKB-KW"/>
</dbReference>
<dbReference type="InterPro" id="IPR003593">
    <property type="entry name" value="AAA+_ATPase"/>
</dbReference>
<keyword evidence="6" id="KW-0547">Nucleotide-binding</keyword>
<dbReference type="EMBL" id="BNAV01000004">
    <property type="protein sequence ID" value="GHF56772.1"/>
    <property type="molecule type" value="Genomic_DNA"/>
</dbReference>
<keyword evidence="9 10" id="KW-0472">Membrane</keyword>
<keyword evidence="3" id="KW-1003">Cell membrane</keyword>
<keyword evidence="4" id="KW-0997">Cell inner membrane</keyword>
<dbReference type="FunFam" id="3.40.50.300:FF:001001">
    <property type="entry name" value="Multidrug ABC transporter ATP-binding protein"/>
    <property type="match status" value="1"/>
</dbReference>
<dbReference type="Gene3D" id="3.40.50.300">
    <property type="entry name" value="P-loop containing nucleotide triphosphate hydrolases"/>
    <property type="match status" value="1"/>
</dbReference>
<dbReference type="Proteomes" id="UP000658656">
    <property type="component" value="Unassembled WGS sequence"/>
</dbReference>
<dbReference type="SUPFAM" id="SSF90123">
    <property type="entry name" value="ABC transporter transmembrane region"/>
    <property type="match status" value="1"/>
</dbReference>
<keyword evidence="8 10" id="KW-1133">Transmembrane helix</keyword>
<dbReference type="PANTHER" id="PTHR43394:SF1">
    <property type="entry name" value="ATP-BINDING CASSETTE SUB-FAMILY B MEMBER 10, MITOCHONDRIAL"/>
    <property type="match status" value="1"/>
</dbReference>
<dbReference type="SUPFAM" id="SSF52540">
    <property type="entry name" value="P-loop containing nucleoside triphosphate hydrolases"/>
    <property type="match status" value="1"/>
</dbReference>
<evidence type="ECO:0000256" key="7">
    <source>
        <dbReference type="ARBA" id="ARBA00022840"/>
    </source>
</evidence>
<dbReference type="Pfam" id="PF00664">
    <property type="entry name" value="ABC_membrane"/>
    <property type="match status" value="1"/>
</dbReference>
<evidence type="ECO:0000259" key="11">
    <source>
        <dbReference type="PROSITE" id="PS50893"/>
    </source>
</evidence>
<feature type="transmembrane region" description="Helical" evidence="10">
    <location>
        <begin position="250"/>
        <end position="274"/>
    </location>
</feature>
<evidence type="ECO:0000313" key="13">
    <source>
        <dbReference type="EMBL" id="GHF56772.1"/>
    </source>
</evidence>
<dbReference type="InterPro" id="IPR003439">
    <property type="entry name" value="ABC_transporter-like_ATP-bd"/>
</dbReference>
<dbReference type="InterPro" id="IPR011527">
    <property type="entry name" value="ABC1_TM_dom"/>
</dbReference>
<evidence type="ECO:0000256" key="5">
    <source>
        <dbReference type="ARBA" id="ARBA00022692"/>
    </source>
</evidence>
<dbReference type="AlphaFoldDB" id="A0A8H9IW81"/>
<dbReference type="SMART" id="SM00382">
    <property type="entry name" value="AAA"/>
    <property type="match status" value="1"/>
</dbReference>
<dbReference type="GO" id="GO:0015421">
    <property type="term" value="F:ABC-type oligopeptide transporter activity"/>
    <property type="evidence" value="ECO:0007669"/>
    <property type="project" value="TreeGrafter"/>
</dbReference>
<evidence type="ECO:0000256" key="6">
    <source>
        <dbReference type="ARBA" id="ARBA00022741"/>
    </source>
</evidence>
<sequence>MPVRLPLASGRAAMAWLRAMMSAHRRAFAAVIGLYGLAAVAGLAGPQVLGYLVDSVAAGHAEIEVPALLFVVLLIVQSALKRVARVRTGMLGEQVLAETRESFVGEALRLPLSTVEAAGTGDLLSRATTDADRVDHAVRNAIPEITVSAMTVVCTVVAMVVTSPLLSLGLLVVVPLLYFSCRWYWARVPSTIERMLGSWADVQTHLHETADGARTAEALGLVERRVALGRRALGVAVERERELRSLTVRWVPWMSLSQVLPIAVMLLIGAWAYARGLVGLGTLTTMVVYVQALSAPMEELLWWAEDVQVSGTAVRRILGVRGSDDARRDGRPRGREIVVSGVRYGYSADREVLHGIDLRIPPGERLAIVGPSGAGKSTLGRLLAGVAAPSSGSVTIGGAEVSRLPEDVLRSEVLLLTQEQHVFAGTLRENLTLPAGEWSDGDLRRALGAVGLEEWCDRLDTRLGAGAVAVSAAVAQQLALARVVLADPHTVVLDEATSLLDTSSARQLERSLSGVLEGRTVIAIAHRLHTAAAADRVAVVEDGRVTELGPHAELLARGGAYARLVAAAAVG</sequence>
<organism evidence="13 14">
    <name type="scientific">Amycolatopsis bartoniae</name>
    <dbReference type="NCBI Taxonomy" id="941986"/>
    <lineage>
        <taxon>Bacteria</taxon>
        <taxon>Bacillati</taxon>
        <taxon>Actinomycetota</taxon>
        <taxon>Actinomycetes</taxon>
        <taxon>Pseudonocardiales</taxon>
        <taxon>Pseudonocardiaceae</taxon>
        <taxon>Amycolatopsis</taxon>
    </lineage>
</organism>
<name>A0A8H9IW81_9PSEU</name>
<keyword evidence="7 13" id="KW-0067">ATP-binding</keyword>
<evidence type="ECO:0000256" key="2">
    <source>
        <dbReference type="ARBA" id="ARBA00022448"/>
    </source>
</evidence>